<dbReference type="AlphaFoldDB" id="A0A165INM5"/>
<dbReference type="GeneID" id="28895576"/>
<keyword evidence="3" id="KW-1185">Reference proteome</keyword>
<reference evidence="2 3" key="1">
    <citation type="journal article" date="2016" name="Fungal Biol.">
        <title>The genome of Xylona heveae provides a window into fungal endophytism.</title>
        <authorList>
            <person name="Gazis R."/>
            <person name="Kuo A."/>
            <person name="Riley R."/>
            <person name="LaButti K."/>
            <person name="Lipzen A."/>
            <person name="Lin J."/>
            <person name="Amirebrahimi M."/>
            <person name="Hesse C.N."/>
            <person name="Spatafora J.W."/>
            <person name="Henrissat B."/>
            <person name="Hainaut M."/>
            <person name="Grigoriev I.V."/>
            <person name="Hibbett D.S."/>
        </authorList>
    </citation>
    <scope>NUCLEOTIDE SEQUENCE [LARGE SCALE GENOMIC DNA]</scope>
    <source>
        <strain evidence="2 3">TC161</strain>
    </source>
</reference>
<proteinExistence type="predicted"/>
<dbReference type="Pfam" id="PF01425">
    <property type="entry name" value="Amidase"/>
    <property type="match status" value="1"/>
</dbReference>
<organism evidence="2 3">
    <name type="scientific">Xylona heveae (strain CBS 132557 / TC161)</name>
    <dbReference type="NCBI Taxonomy" id="1328760"/>
    <lineage>
        <taxon>Eukaryota</taxon>
        <taxon>Fungi</taxon>
        <taxon>Dikarya</taxon>
        <taxon>Ascomycota</taxon>
        <taxon>Pezizomycotina</taxon>
        <taxon>Xylonomycetes</taxon>
        <taxon>Xylonales</taxon>
        <taxon>Xylonaceae</taxon>
        <taxon>Xylona</taxon>
    </lineage>
</organism>
<feature type="domain" description="Amidase" evidence="1">
    <location>
        <begin position="30"/>
        <end position="339"/>
    </location>
</feature>
<dbReference type="SUPFAM" id="SSF75304">
    <property type="entry name" value="Amidase signature (AS) enzymes"/>
    <property type="match status" value="1"/>
</dbReference>
<evidence type="ECO:0000259" key="1">
    <source>
        <dbReference type="Pfam" id="PF01425"/>
    </source>
</evidence>
<dbReference type="InParanoid" id="A0A165INM5"/>
<dbReference type="Proteomes" id="UP000076632">
    <property type="component" value="Unassembled WGS sequence"/>
</dbReference>
<dbReference type="InterPro" id="IPR036928">
    <property type="entry name" value="AS_sf"/>
</dbReference>
<dbReference type="RefSeq" id="XP_018190714.1">
    <property type="nucleotide sequence ID" value="XM_018330439.1"/>
</dbReference>
<dbReference type="OMA" id="HIAPMDD"/>
<dbReference type="OrthoDB" id="566138at2759"/>
<protein>
    <submittedName>
        <fullName evidence="2">Amidase family protein</fullName>
    </submittedName>
</protein>
<dbReference type="Gene3D" id="3.90.1300.10">
    <property type="entry name" value="Amidase signature (AS) domain"/>
    <property type="match status" value="1"/>
</dbReference>
<gene>
    <name evidence="2" type="ORF">L228DRAFT_227098</name>
</gene>
<sequence length="682" mass="74504">MSRSKTLNLTQAGIADLREALNSGSLTSVELVARYMHRIGQFDMRGPCLNSVVVLNPNLFAEAQASDDYRASGHPLRPLEGIPFTVKDSFKVKGMTVAAGSPAFADLIASDDAAIIEHLRDAGAIVLGKTNMPPMADGGCQRGLYGRAESPYSTVYSTTAYASGSSTGCGTSTTSAFAAFGIAGETVTSGRAPASNNALVGYSPSRGVIPNRGQWPLYPTCDVIVPHTRTVADLLDVLNIIVADDAKATQGIDFWRNQTFIPIPLASEVRPVDFHSLENQSALRGKRIAVPKCFLGIEGSKPPTYCSQAVRELFDQARQDLEALGATLVETDFPLFEQYTSKDFPGQGTNVPGLSVEWANIERCNLIAMAWDDFLRTNSDQKYPNLASADPLKIHPHIAPLDDPSAHSEAQNQVRYGEMIDLVRDRDSSIYMLPGCEPSIKALENMRKSLFEDWMDKHGYDLLAFPTNGDVSFADADENIESMRHALQDGVKYANGGRALKHLGVPCITVPMGEMKDKQMPVGITFVTKGWTDQDLLKYAFAYEAGSQRRTAPHLAPEIATDHIPLTERTLTSQKPVLKIKSAVWEKEHDIKNEIRHVSVRGTLTVTHRSISIDSIEAFVDGSLPTALSLEGETWSFSDCLCRPKRNDKYPTLAPVPKDHFLLVIVAKASNGRCDAQMLMIE</sequence>
<evidence type="ECO:0000313" key="3">
    <source>
        <dbReference type="Proteomes" id="UP000076632"/>
    </source>
</evidence>
<name>A0A165INM5_XYLHT</name>
<dbReference type="InterPro" id="IPR023631">
    <property type="entry name" value="Amidase_dom"/>
</dbReference>
<dbReference type="STRING" id="1328760.A0A165INM5"/>
<dbReference type="NCBIfam" id="NF005127">
    <property type="entry name" value="PRK06565.1"/>
    <property type="match status" value="1"/>
</dbReference>
<dbReference type="EMBL" id="KV407455">
    <property type="protein sequence ID" value="KZF25159.1"/>
    <property type="molecule type" value="Genomic_DNA"/>
</dbReference>
<accession>A0A165INM5</accession>
<evidence type="ECO:0000313" key="2">
    <source>
        <dbReference type="EMBL" id="KZF25159.1"/>
    </source>
</evidence>
<dbReference type="PANTHER" id="PTHR42678:SF11">
    <property type="entry name" value="AMIDASE FAMILY PROTEIN"/>
    <property type="match status" value="1"/>
</dbReference>
<dbReference type="PANTHER" id="PTHR42678">
    <property type="entry name" value="AMIDASE"/>
    <property type="match status" value="1"/>
</dbReference>